<proteinExistence type="predicted"/>
<name>A0A8H4KZF0_9HYPO</name>
<evidence type="ECO:0000313" key="2">
    <source>
        <dbReference type="EMBL" id="KAF4460117.1"/>
    </source>
</evidence>
<protein>
    <submittedName>
        <fullName evidence="2">Uncharacterized protein</fullName>
    </submittedName>
</protein>
<organism evidence="2 3">
    <name type="scientific">Fusarium albosuccineum</name>
    <dbReference type="NCBI Taxonomy" id="1237068"/>
    <lineage>
        <taxon>Eukaryota</taxon>
        <taxon>Fungi</taxon>
        <taxon>Dikarya</taxon>
        <taxon>Ascomycota</taxon>
        <taxon>Pezizomycotina</taxon>
        <taxon>Sordariomycetes</taxon>
        <taxon>Hypocreomycetidae</taxon>
        <taxon>Hypocreales</taxon>
        <taxon>Nectriaceae</taxon>
        <taxon>Fusarium</taxon>
        <taxon>Fusarium decemcellulare species complex</taxon>
    </lineage>
</organism>
<reference evidence="2 3" key="1">
    <citation type="submission" date="2020-01" db="EMBL/GenBank/DDBJ databases">
        <title>Identification and distribution of gene clusters putatively required for synthesis of sphingolipid metabolism inhibitors in phylogenetically diverse species of the filamentous fungus Fusarium.</title>
        <authorList>
            <person name="Kim H.-S."/>
            <person name="Busman M."/>
            <person name="Brown D.W."/>
            <person name="Divon H."/>
            <person name="Uhlig S."/>
            <person name="Proctor R.H."/>
        </authorList>
    </citation>
    <scope>NUCLEOTIDE SEQUENCE [LARGE SCALE GENOMIC DNA]</scope>
    <source>
        <strain evidence="2 3">NRRL 20459</strain>
    </source>
</reference>
<dbReference type="Proteomes" id="UP000554235">
    <property type="component" value="Unassembled WGS sequence"/>
</dbReference>
<feature type="region of interest" description="Disordered" evidence="1">
    <location>
        <begin position="1"/>
        <end position="81"/>
    </location>
</feature>
<dbReference type="AlphaFoldDB" id="A0A8H4KZF0"/>
<sequence length="169" mass="18256">MTAVIPLLGGGDTTTTTTTGGGDDDDDDKYGWTEDMSSEVGSLWGGQNPFASVQRRSGWWGTKRSNNPSRQKAGPSTKKTKTDLVDGISDIDLEIDAVDAQTAVDGQLDGIIDFGETWHPDGLRYEGDGGPADTFPYSERNHPAVNVFRQWTSDQKKAFVKAKAAPETE</sequence>
<keyword evidence="3" id="KW-1185">Reference proteome</keyword>
<gene>
    <name evidence="2" type="ORF">FALBO_13111</name>
</gene>
<evidence type="ECO:0000256" key="1">
    <source>
        <dbReference type="SAM" id="MobiDB-lite"/>
    </source>
</evidence>
<accession>A0A8H4KZF0</accession>
<evidence type="ECO:0000313" key="3">
    <source>
        <dbReference type="Proteomes" id="UP000554235"/>
    </source>
</evidence>
<comment type="caution">
    <text evidence="2">The sequence shown here is derived from an EMBL/GenBank/DDBJ whole genome shotgun (WGS) entry which is preliminary data.</text>
</comment>
<dbReference type="EMBL" id="JAADYS010002012">
    <property type="protein sequence ID" value="KAF4460117.1"/>
    <property type="molecule type" value="Genomic_DNA"/>
</dbReference>